<reference evidence="2 4" key="2">
    <citation type="submission" date="2019-03" db="EMBL/GenBank/DDBJ databases">
        <title>Genomic Encyclopedia of Type Strains, Phase IV (KMG-IV): sequencing the most valuable type-strain genomes for metagenomic binning, comparative biology and taxonomic classification.</title>
        <authorList>
            <person name="Goeker M."/>
        </authorList>
    </citation>
    <scope>NUCLEOTIDE SEQUENCE [LARGE SCALE GENOMIC DNA]</scope>
    <source>
        <strain evidence="2 4">DSM 3764</strain>
    </source>
</reference>
<reference evidence="1 3" key="1">
    <citation type="submission" date="2018-06" db="EMBL/GenBank/DDBJ databases">
        <authorList>
            <consortium name="Pathogen Informatics"/>
            <person name="Doyle S."/>
        </authorList>
    </citation>
    <scope>NUCLEOTIDE SEQUENCE [LARGE SCALE GENOMIC DNA]</scope>
    <source>
        <strain evidence="1 3">NCTC11159</strain>
    </source>
</reference>
<protein>
    <submittedName>
        <fullName evidence="2">Alpha-ribazole phosphatase/probable phosphoglycerate mutase</fullName>
    </submittedName>
    <submittedName>
        <fullName evidence="1">Phosphoglyceromutase</fullName>
    </submittedName>
</protein>
<dbReference type="InterPro" id="IPR013078">
    <property type="entry name" value="His_Pase_superF_clade-1"/>
</dbReference>
<dbReference type="EMBL" id="SMBT01000017">
    <property type="protein sequence ID" value="TCU82089.1"/>
    <property type="molecule type" value="Genomic_DNA"/>
</dbReference>
<dbReference type="PANTHER" id="PTHR48100">
    <property type="entry name" value="BROAD-SPECIFICITY PHOSPHATASE YOR283W-RELATED"/>
    <property type="match status" value="1"/>
</dbReference>
<dbReference type="SUPFAM" id="SSF53254">
    <property type="entry name" value="Phosphoglycerate mutase-like"/>
    <property type="match status" value="1"/>
</dbReference>
<name>A0A377SV12_9NEIS</name>
<dbReference type="GO" id="GO:0005737">
    <property type="term" value="C:cytoplasm"/>
    <property type="evidence" value="ECO:0007669"/>
    <property type="project" value="TreeGrafter"/>
</dbReference>
<keyword evidence="4" id="KW-1185">Reference proteome</keyword>
<gene>
    <name evidence="2" type="ORF">EV682_11771</name>
    <name evidence="1" type="ORF">NCTC11159_03362</name>
</gene>
<organism evidence="1 3">
    <name type="scientific">Iodobacter fluviatilis</name>
    <dbReference type="NCBI Taxonomy" id="537"/>
    <lineage>
        <taxon>Bacteria</taxon>
        <taxon>Pseudomonadati</taxon>
        <taxon>Pseudomonadota</taxon>
        <taxon>Betaproteobacteria</taxon>
        <taxon>Neisseriales</taxon>
        <taxon>Chitinibacteraceae</taxon>
        <taxon>Iodobacter</taxon>
    </lineage>
</organism>
<dbReference type="EMBL" id="UGHR01000003">
    <property type="protein sequence ID" value="STR44817.1"/>
    <property type="molecule type" value="Genomic_DNA"/>
</dbReference>
<evidence type="ECO:0000313" key="1">
    <source>
        <dbReference type="EMBL" id="STR44817.1"/>
    </source>
</evidence>
<proteinExistence type="predicted"/>
<dbReference type="InterPro" id="IPR050275">
    <property type="entry name" value="PGM_Phosphatase"/>
</dbReference>
<dbReference type="Gene3D" id="3.40.50.1240">
    <property type="entry name" value="Phosphoglycerate mutase-like"/>
    <property type="match status" value="1"/>
</dbReference>
<dbReference type="RefSeq" id="WP_165928776.1">
    <property type="nucleotide sequence ID" value="NZ_CAWOLO010000017.1"/>
</dbReference>
<evidence type="ECO:0000313" key="4">
    <source>
        <dbReference type="Proteomes" id="UP000295794"/>
    </source>
</evidence>
<dbReference type="CDD" id="cd07067">
    <property type="entry name" value="HP_PGM_like"/>
    <property type="match status" value="1"/>
</dbReference>
<accession>A0A377SV12</accession>
<evidence type="ECO:0000313" key="2">
    <source>
        <dbReference type="EMBL" id="TCU82089.1"/>
    </source>
</evidence>
<dbReference type="Pfam" id="PF00300">
    <property type="entry name" value="His_Phos_1"/>
    <property type="match status" value="1"/>
</dbReference>
<dbReference type="Proteomes" id="UP000255108">
    <property type="component" value="Unassembled WGS sequence"/>
</dbReference>
<dbReference type="SMART" id="SM00855">
    <property type="entry name" value="PGAM"/>
    <property type="match status" value="1"/>
</dbReference>
<sequence>MSSFRLTLLRHGATVAPKGMLIGHTDLPLSALGEQQMASRNDHFVRFPPSSIASSDLGRCAGFAQQLAEKTGLNCHINHNLREMCFGELDGLAKPQWSEQQQAAWALWSHNPESYTGAGIEGWASFSARVNAACRLWLQAVHGDHRVLITHGGVAKALLLDWLGLPAARHSQFWLAHAGMITLYWDDEYPPVLQGIDNEVLQGE</sequence>
<evidence type="ECO:0000313" key="3">
    <source>
        <dbReference type="Proteomes" id="UP000255108"/>
    </source>
</evidence>
<dbReference type="AlphaFoldDB" id="A0A377SV12"/>
<dbReference type="GO" id="GO:0016791">
    <property type="term" value="F:phosphatase activity"/>
    <property type="evidence" value="ECO:0007669"/>
    <property type="project" value="TreeGrafter"/>
</dbReference>
<dbReference type="PANTHER" id="PTHR48100:SF1">
    <property type="entry name" value="HISTIDINE PHOSPHATASE FAMILY PROTEIN-RELATED"/>
    <property type="match status" value="1"/>
</dbReference>
<dbReference type="Proteomes" id="UP000295794">
    <property type="component" value="Unassembled WGS sequence"/>
</dbReference>
<dbReference type="InterPro" id="IPR029033">
    <property type="entry name" value="His_PPase_superfam"/>
</dbReference>